<feature type="chain" id="PRO_5026342351" evidence="2">
    <location>
        <begin position="29"/>
        <end position="708"/>
    </location>
</feature>
<dbReference type="AlphaFoldDB" id="A0A6I8V4S2"/>
<evidence type="ECO:0000313" key="3">
    <source>
        <dbReference type="Proteomes" id="UP000001819"/>
    </source>
</evidence>
<feature type="compositionally biased region" description="Basic and acidic residues" evidence="1">
    <location>
        <begin position="162"/>
        <end position="172"/>
    </location>
</feature>
<feature type="compositionally biased region" description="Basic and acidic residues" evidence="1">
    <location>
        <begin position="460"/>
        <end position="473"/>
    </location>
</feature>
<dbReference type="KEGG" id="dpo:6898853"/>
<feature type="compositionally biased region" description="Basic and acidic residues" evidence="1">
    <location>
        <begin position="36"/>
        <end position="49"/>
    </location>
</feature>
<feature type="compositionally biased region" description="Basic and acidic residues" evidence="1">
    <location>
        <begin position="321"/>
        <end position="331"/>
    </location>
</feature>
<evidence type="ECO:0000256" key="2">
    <source>
        <dbReference type="SAM" id="SignalP"/>
    </source>
</evidence>
<feature type="compositionally biased region" description="Basic and acidic residues" evidence="1">
    <location>
        <begin position="92"/>
        <end position="102"/>
    </location>
</feature>
<evidence type="ECO:0000313" key="4">
    <source>
        <dbReference type="RefSeq" id="XP_002138825.3"/>
    </source>
</evidence>
<feature type="compositionally biased region" description="Basic and acidic residues" evidence="1">
    <location>
        <begin position="427"/>
        <end position="437"/>
    </location>
</feature>
<feature type="compositionally biased region" description="Basic and acidic residues" evidence="1">
    <location>
        <begin position="252"/>
        <end position="261"/>
    </location>
</feature>
<feature type="region of interest" description="Disordered" evidence="1">
    <location>
        <begin position="185"/>
        <end position="224"/>
    </location>
</feature>
<feature type="region of interest" description="Disordered" evidence="1">
    <location>
        <begin position="80"/>
        <end position="172"/>
    </location>
</feature>
<evidence type="ECO:0000256" key="1">
    <source>
        <dbReference type="SAM" id="MobiDB-lite"/>
    </source>
</evidence>
<feature type="compositionally biased region" description="Basic and acidic residues" evidence="1">
    <location>
        <begin position="268"/>
        <end position="278"/>
    </location>
</feature>
<feature type="compositionally biased region" description="Basic and acidic residues" evidence="1">
    <location>
        <begin position="480"/>
        <end position="490"/>
    </location>
</feature>
<feature type="compositionally biased region" description="Basic and acidic residues" evidence="1">
    <location>
        <begin position="374"/>
        <end position="397"/>
    </location>
</feature>
<organism evidence="3 4">
    <name type="scientific">Drosophila pseudoobscura pseudoobscura</name>
    <name type="common">Fruit fly</name>
    <dbReference type="NCBI Taxonomy" id="46245"/>
    <lineage>
        <taxon>Eukaryota</taxon>
        <taxon>Metazoa</taxon>
        <taxon>Ecdysozoa</taxon>
        <taxon>Arthropoda</taxon>
        <taxon>Hexapoda</taxon>
        <taxon>Insecta</taxon>
        <taxon>Pterygota</taxon>
        <taxon>Neoptera</taxon>
        <taxon>Endopterygota</taxon>
        <taxon>Diptera</taxon>
        <taxon>Brachycera</taxon>
        <taxon>Muscomorpha</taxon>
        <taxon>Ephydroidea</taxon>
        <taxon>Drosophilidae</taxon>
        <taxon>Drosophila</taxon>
        <taxon>Sophophora</taxon>
    </lineage>
</organism>
<protein>
    <submittedName>
        <fullName evidence="4">LIM domain-containing protein A-like</fullName>
    </submittedName>
</protein>
<keyword evidence="2" id="KW-0732">Signal</keyword>
<keyword evidence="3" id="KW-1185">Reference proteome</keyword>
<dbReference type="Proteomes" id="UP000001819">
    <property type="component" value="Chromosome 3"/>
</dbReference>
<feature type="region of interest" description="Disordered" evidence="1">
    <location>
        <begin position="241"/>
        <end position="331"/>
    </location>
</feature>
<feature type="compositionally biased region" description="Basic and acidic residues" evidence="1">
    <location>
        <begin position="142"/>
        <end position="155"/>
    </location>
</feature>
<feature type="signal peptide" evidence="2">
    <location>
        <begin position="1"/>
        <end position="28"/>
    </location>
</feature>
<feature type="compositionally biased region" description="Basic and acidic residues" evidence="1">
    <location>
        <begin position="109"/>
        <end position="119"/>
    </location>
</feature>
<dbReference type="RefSeq" id="XP_002138825.3">
    <property type="nucleotide sequence ID" value="XM_002138789.3"/>
</dbReference>
<feature type="compositionally biased region" description="Basic and acidic residues" evidence="1">
    <location>
        <begin position="301"/>
        <end position="314"/>
    </location>
</feature>
<feature type="region of interest" description="Disordered" evidence="1">
    <location>
        <begin position="345"/>
        <end position="438"/>
    </location>
</feature>
<feature type="region of interest" description="Disordered" evidence="1">
    <location>
        <begin position="514"/>
        <end position="549"/>
    </location>
</feature>
<feature type="region of interest" description="Disordered" evidence="1">
    <location>
        <begin position="32"/>
        <end position="64"/>
    </location>
</feature>
<proteinExistence type="predicted"/>
<feature type="region of interest" description="Disordered" evidence="1">
    <location>
        <begin position="452"/>
        <end position="495"/>
    </location>
</feature>
<name>A0A6I8V4S2_DROPS</name>
<reference evidence="4" key="2">
    <citation type="submission" date="2025-08" db="UniProtKB">
        <authorList>
            <consortium name="RefSeq"/>
        </authorList>
    </citation>
    <scope>IDENTIFICATION</scope>
    <source>
        <strain evidence="4">MV-25-SWS-2005</strain>
        <tissue evidence="4">Whole body</tissue>
    </source>
</reference>
<feature type="compositionally biased region" description="Basic and acidic residues" evidence="1">
    <location>
        <begin position="195"/>
        <end position="218"/>
    </location>
</feature>
<feature type="compositionally biased region" description="Basic and acidic residues" evidence="1">
    <location>
        <begin position="352"/>
        <end position="367"/>
    </location>
</feature>
<accession>A0A6I8V4S2</accession>
<gene>
    <name evidence="4" type="primary">LOC6898853</name>
</gene>
<reference evidence="3" key="1">
    <citation type="submission" date="2024-06" db="UniProtKB">
        <authorList>
            <consortium name="RefSeq"/>
        </authorList>
    </citation>
    <scope>NUCLEOTIDE SEQUENCE [LARGE SCALE GENOMIC DNA]</scope>
    <source>
        <strain evidence="3">MV2-25</strain>
    </source>
</reference>
<sequence>MWPIRFSSVHLCIFCLLFLAIHQHALQAAPAHRSHRERDSPKSLEDPHLEFQGPNRPEDNTDHGQSRELAAQVIHHHAIQEAPAQSSHRHPNSHESVKDPHLEFQGPNRPKDSTDRGQSRELGSQLIHHHAIQEAPAQSSHRHADSHESLKDPHLEFQGPNRPKDSADHGQSRELGSQLIHHHAIQEAPAQSSHRHADSHESLKDPHLEFQGQKRPEDNTDYGQSRELGSQLIHHHAIQEAPDQSLHRHPHSHESLKDPHLEFQGPNRPKDSTDHGQSRELASQLIHHHAVQDAPPQSSHRHPDSHESLKDPHLEFQGPNRPKDSADHGQSRELGSQLIHHHAIQEAPDQSSYRHPDSHESLKDPHLEFQGPNRPKDSTDHGQSRELESQLIQHHELQAAPASRSHHHRDSHKSLKDPHLEFQGPNRPKDSTDHGQSRELGSQVFHHQAIQEPPAHSSHRHLESHKSPKEPHLEFQGPNRPEDSSDRGQTREFGSWSEMPMRLFHLVSENLTTVDSSGDRNQRKTSAMQRQAKKHLSPRARTSGTSERHKELTIPLARGIVNIHGRRIANPWIVTYGDVWRDTRLAAGHLSRVPRLHLASSPIVNYYPDEAKLASVCKSTIFMQKYGMPRRMSSWTWIQYHIYRKAFTYRRMDLKQWHRQAVLDIDCHRFHKKSTVLAYLECALSRYQRNEYQIPQYPKRQNQLFYDN</sequence>
<dbReference type="InParanoid" id="A0A6I8V4S2"/>